<feature type="transmembrane region" description="Helical" evidence="7">
    <location>
        <begin position="198"/>
        <end position="220"/>
    </location>
</feature>
<evidence type="ECO:0000256" key="1">
    <source>
        <dbReference type="ARBA" id="ARBA00004651"/>
    </source>
</evidence>
<dbReference type="PANTHER" id="PTHR30572">
    <property type="entry name" value="MEMBRANE COMPONENT OF TRANSPORTER-RELATED"/>
    <property type="match status" value="1"/>
</dbReference>
<sequence>WKQRFGLEPSALGRTIKVKSTSFEIIGVAPPRFLGETVGAVPDAWVPITTQDTIYPGRDMLRPSPDGQLNQFLWLQVIGRRKPGISNAQASASLNLTFERFVESFAGPGLPEAQRREILGQRLKVQSAARGASTLQSAFGLPLKFLMALVALVLLISCTNVANLLLARGAARQREFVMRLAIGADRGRLICQLLTESLLIASLGAVAGILLASWAESVLLRMVEGISTGPASIRLNLTPDLRVLAFTLLLTVLTALLFGLFPSLHATSLDLATRMKSGASGPSGESAVRRFPLSKALVVAQVTFSVVLLVAAGLFVHSLSKLTRADLGYNRENLLLFRVNPTVGGYKGPAIARLYEDLLARISALPGLRGVTVSR</sequence>
<accession>A0A7V8T045</accession>
<dbReference type="GO" id="GO:0005886">
    <property type="term" value="C:plasma membrane"/>
    <property type="evidence" value="ECO:0007669"/>
    <property type="project" value="UniProtKB-SubCell"/>
</dbReference>
<proteinExistence type="inferred from homology"/>
<keyword evidence="4 7" id="KW-1133">Transmembrane helix</keyword>
<comment type="caution">
    <text evidence="9">The sequence shown here is derived from an EMBL/GenBank/DDBJ whole genome shotgun (WGS) entry which is preliminary data.</text>
</comment>
<keyword evidence="10" id="KW-1185">Reference proteome</keyword>
<feature type="non-terminal residue" evidence="9">
    <location>
        <position position="375"/>
    </location>
</feature>
<dbReference type="InterPro" id="IPR003838">
    <property type="entry name" value="ABC3_permease_C"/>
</dbReference>
<name>A0A7V8T045_9BACT</name>
<keyword evidence="2" id="KW-1003">Cell membrane</keyword>
<feature type="transmembrane region" description="Helical" evidence="7">
    <location>
        <begin position="145"/>
        <end position="166"/>
    </location>
</feature>
<dbReference type="GO" id="GO:0022857">
    <property type="term" value="F:transmembrane transporter activity"/>
    <property type="evidence" value="ECO:0007669"/>
    <property type="project" value="TreeGrafter"/>
</dbReference>
<evidence type="ECO:0000259" key="8">
    <source>
        <dbReference type="Pfam" id="PF02687"/>
    </source>
</evidence>
<evidence type="ECO:0000256" key="5">
    <source>
        <dbReference type="ARBA" id="ARBA00023136"/>
    </source>
</evidence>
<evidence type="ECO:0000256" key="7">
    <source>
        <dbReference type="SAM" id="Phobius"/>
    </source>
</evidence>
<evidence type="ECO:0000313" key="10">
    <source>
        <dbReference type="Proteomes" id="UP000567293"/>
    </source>
</evidence>
<keyword evidence="3 7" id="KW-0812">Transmembrane</keyword>
<feature type="transmembrane region" description="Helical" evidence="7">
    <location>
        <begin position="296"/>
        <end position="316"/>
    </location>
</feature>
<evidence type="ECO:0000256" key="4">
    <source>
        <dbReference type="ARBA" id="ARBA00022989"/>
    </source>
</evidence>
<dbReference type="Pfam" id="PF02687">
    <property type="entry name" value="FtsX"/>
    <property type="match status" value="1"/>
</dbReference>
<organism evidence="9 10">
    <name type="scientific">Candidatus Acidiferrum panamense</name>
    <dbReference type="NCBI Taxonomy" id="2741543"/>
    <lineage>
        <taxon>Bacteria</taxon>
        <taxon>Pseudomonadati</taxon>
        <taxon>Acidobacteriota</taxon>
        <taxon>Terriglobia</taxon>
        <taxon>Candidatus Acidiferrales</taxon>
        <taxon>Candidatus Acidiferrum</taxon>
    </lineage>
</organism>
<dbReference type="EMBL" id="JACDQQ010002665">
    <property type="protein sequence ID" value="MBA0088768.1"/>
    <property type="molecule type" value="Genomic_DNA"/>
</dbReference>
<gene>
    <name evidence="9" type="ORF">HRJ53_27575</name>
</gene>
<reference evidence="9" key="1">
    <citation type="submission" date="2020-06" db="EMBL/GenBank/DDBJ databases">
        <title>Legume-microbial interactions unlock mineral nutrients during tropical forest succession.</title>
        <authorList>
            <person name="Epihov D.Z."/>
        </authorList>
    </citation>
    <scope>NUCLEOTIDE SEQUENCE [LARGE SCALE GENOMIC DNA]</scope>
    <source>
        <strain evidence="9">Pan2503</strain>
    </source>
</reference>
<feature type="transmembrane region" description="Helical" evidence="7">
    <location>
        <begin position="241"/>
        <end position="261"/>
    </location>
</feature>
<keyword evidence="5 7" id="KW-0472">Membrane</keyword>
<dbReference type="Proteomes" id="UP000567293">
    <property type="component" value="Unassembled WGS sequence"/>
</dbReference>
<feature type="non-terminal residue" evidence="9">
    <location>
        <position position="1"/>
    </location>
</feature>
<dbReference type="PANTHER" id="PTHR30572:SF4">
    <property type="entry name" value="ABC TRANSPORTER PERMEASE YTRF"/>
    <property type="match status" value="1"/>
</dbReference>
<evidence type="ECO:0000256" key="3">
    <source>
        <dbReference type="ARBA" id="ARBA00022692"/>
    </source>
</evidence>
<comment type="similarity">
    <text evidence="6">Belongs to the ABC-4 integral membrane protein family.</text>
</comment>
<protein>
    <submittedName>
        <fullName evidence="9">FtsX-like permease family protein</fullName>
    </submittedName>
</protein>
<comment type="subcellular location">
    <subcellularLocation>
        <location evidence="1">Cell membrane</location>
        <topology evidence="1">Multi-pass membrane protein</topology>
    </subcellularLocation>
</comment>
<evidence type="ECO:0000256" key="6">
    <source>
        <dbReference type="ARBA" id="ARBA00038076"/>
    </source>
</evidence>
<feature type="domain" description="ABC3 transporter permease C-terminal" evidence="8">
    <location>
        <begin position="148"/>
        <end position="269"/>
    </location>
</feature>
<dbReference type="InterPro" id="IPR050250">
    <property type="entry name" value="Macrolide_Exporter_MacB"/>
</dbReference>
<evidence type="ECO:0000256" key="2">
    <source>
        <dbReference type="ARBA" id="ARBA00022475"/>
    </source>
</evidence>
<evidence type="ECO:0000313" key="9">
    <source>
        <dbReference type="EMBL" id="MBA0088768.1"/>
    </source>
</evidence>
<dbReference type="AlphaFoldDB" id="A0A7V8T045"/>